<dbReference type="VEuPathDB" id="TriTrypDB:C3747_37g114"/>
<dbReference type="AlphaFoldDB" id="A0A2V2X0D4"/>
<dbReference type="VEuPathDB" id="TriTrypDB:TcCLB.506735.50"/>
<name>A0A2V2X0D4_TRYCR</name>
<accession>A0A2V2X0D4</accession>
<protein>
    <submittedName>
        <fullName evidence="1">Uncharacterized protein</fullName>
    </submittedName>
</protein>
<dbReference type="VEuPathDB" id="TriTrypDB:TCSYLVIO_002830"/>
<comment type="caution">
    <text evidence="1">The sequence shown here is derived from an EMBL/GenBank/DDBJ whole genome shotgun (WGS) entry which is preliminary data.</text>
</comment>
<dbReference type="VEuPathDB" id="TriTrypDB:TCDM_06883"/>
<evidence type="ECO:0000313" key="1">
    <source>
        <dbReference type="EMBL" id="PWV14308.1"/>
    </source>
</evidence>
<dbReference type="VEuPathDB" id="TriTrypDB:TcG_04422"/>
<dbReference type="VEuPathDB" id="TriTrypDB:C4B63_95g39"/>
<reference evidence="1 2" key="1">
    <citation type="journal article" date="2018" name="Microb. Genom.">
        <title>Expanding an expanded genome: long-read sequencing of Trypanosoma cruzi.</title>
        <authorList>
            <person name="Berna L."/>
            <person name="Rodriguez M."/>
            <person name="Chiribao M.L."/>
            <person name="Parodi-Talice A."/>
            <person name="Pita S."/>
            <person name="Rijo G."/>
            <person name="Alvarez-Valin F."/>
            <person name="Robello C."/>
        </authorList>
    </citation>
    <scope>NUCLEOTIDE SEQUENCE [LARGE SCALE GENOMIC DNA]</scope>
    <source>
        <strain evidence="1 2">TCC</strain>
    </source>
</reference>
<sequence length="210" mass="24074">MALRVVGGEEEEMPSARVLVNNQNTVRATVTLPNSPPRALQKRATGDSAYAQLKREIRPATGRTRKDFTGFTETSPLLKNTKHIPGILREDVHPHLDDVYQRVMRRLQRKANYQEIGAPLSLCSLGSLTIQTRREAERRTNGTRKIPSTRVNHYFHPAPQPKVGVQGTSSWDEAFHHRQRWLKMGMRRRMTPFSCRSSRAPRHCDWLLST</sequence>
<dbReference type="VEuPathDB" id="TriTrypDB:TcCL_ESM03642"/>
<gene>
    <name evidence="1" type="ORF">C3747_37g114</name>
</gene>
<organism evidence="1 2">
    <name type="scientific">Trypanosoma cruzi</name>
    <dbReference type="NCBI Taxonomy" id="5693"/>
    <lineage>
        <taxon>Eukaryota</taxon>
        <taxon>Discoba</taxon>
        <taxon>Euglenozoa</taxon>
        <taxon>Kinetoplastea</taxon>
        <taxon>Metakinetoplastina</taxon>
        <taxon>Trypanosomatida</taxon>
        <taxon>Trypanosomatidae</taxon>
        <taxon>Trypanosoma</taxon>
        <taxon>Schizotrypanum</taxon>
    </lineage>
</organism>
<dbReference type="VEuPathDB" id="TriTrypDB:TcBrA4_0073720"/>
<dbReference type="VEuPathDB" id="TriTrypDB:TcYC6_0102060"/>
<dbReference type="VEuPathDB" id="TriTrypDB:Tc_MARK_2183"/>
<proteinExistence type="predicted"/>
<evidence type="ECO:0000313" key="2">
    <source>
        <dbReference type="Proteomes" id="UP000246078"/>
    </source>
</evidence>
<dbReference type="VEuPathDB" id="TriTrypDB:ECC02_004221"/>
<dbReference type="EMBL" id="PRFC01000037">
    <property type="protein sequence ID" value="PWV14308.1"/>
    <property type="molecule type" value="Genomic_DNA"/>
</dbReference>
<dbReference type="VEuPathDB" id="TriTrypDB:TcCLB.509229.40"/>
<dbReference type="Proteomes" id="UP000246078">
    <property type="component" value="Unassembled WGS sequence"/>
</dbReference>